<keyword evidence="1" id="KW-0472">Membrane</keyword>
<feature type="transmembrane region" description="Helical" evidence="1">
    <location>
        <begin position="78"/>
        <end position="96"/>
    </location>
</feature>
<organism evidence="2 3">
    <name type="scientific">Candidatus Doudnabacteria bacterium RIFCSPHIGHO2_01_FULL_43_23</name>
    <dbReference type="NCBI Taxonomy" id="1817822"/>
    <lineage>
        <taxon>Bacteria</taxon>
        <taxon>Candidatus Doudnaibacteriota</taxon>
    </lineage>
</organism>
<sequence length="124" mass="14033">MLRAIKSLISLYLVIFLAGLAGFFLLINLFNPETSSWYVFAALYFSIFVASFGIATLLVSFVRYVFSSRIGIFSERDVVLRQSSWLGLLVTSGFILQSLRLLNIFTAVLLILVFGILELYFLNK</sequence>
<protein>
    <submittedName>
        <fullName evidence="2">Uncharacterized protein</fullName>
    </submittedName>
</protein>
<evidence type="ECO:0000313" key="2">
    <source>
        <dbReference type="EMBL" id="OGE80224.1"/>
    </source>
</evidence>
<proteinExistence type="predicted"/>
<feature type="transmembrane region" description="Helical" evidence="1">
    <location>
        <begin position="37"/>
        <end position="66"/>
    </location>
</feature>
<reference evidence="2 3" key="1">
    <citation type="journal article" date="2016" name="Nat. Commun.">
        <title>Thousands of microbial genomes shed light on interconnected biogeochemical processes in an aquifer system.</title>
        <authorList>
            <person name="Anantharaman K."/>
            <person name="Brown C.T."/>
            <person name="Hug L.A."/>
            <person name="Sharon I."/>
            <person name="Castelle C.J."/>
            <person name="Probst A.J."/>
            <person name="Thomas B.C."/>
            <person name="Singh A."/>
            <person name="Wilkins M.J."/>
            <person name="Karaoz U."/>
            <person name="Brodie E.L."/>
            <person name="Williams K.H."/>
            <person name="Hubbard S.S."/>
            <person name="Banfield J.F."/>
        </authorList>
    </citation>
    <scope>NUCLEOTIDE SEQUENCE [LARGE SCALE GENOMIC DNA]</scope>
</reference>
<feature type="transmembrane region" description="Helical" evidence="1">
    <location>
        <begin position="102"/>
        <end position="122"/>
    </location>
</feature>
<keyword evidence="1" id="KW-0812">Transmembrane</keyword>
<accession>A0A1F5NRQ5</accession>
<comment type="caution">
    <text evidence="2">The sequence shown here is derived from an EMBL/GenBank/DDBJ whole genome shotgun (WGS) entry which is preliminary data.</text>
</comment>
<name>A0A1F5NRQ5_9BACT</name>
<feature type="transmembrane region" description="Helical" evidence="1">
    <location>
        <begin position="12"/>
        <end position="31"/>
    </location>
</feature>
<evidence type="ECO:0000313" key="3">
    <source>
        <dbReference type="Proteomes" id="UP000177912"/>
    </source>
</evidence>
<dbReference type="STRING" id="1817822.A2826_03095"/>
<dbReference type="Proteomes" id="UP000177912">
    <property type="component" value="Unassembled WGS sequence"/>
</dbReference>
<keyword evidence="1" id="KW-1133">Transmembrane helix</keyword>
<gene>
    <name evidence="2" type="ORF">A2826_03095</name>
</gene>
<evidence type="ECO:0000256" key="1">
    <source>
        <dbReference type="SAM" id="Phobius"/>
    </source>
</evidence>
<dbReference type="AlphaFoldDB" id="A0A1F5NRQ5"/>
<dbReference type="EMBL" id="MFEI01000037">
    <property type="protein sequence ID" value="OGE80224.1"/>
    <property type="molecule type" value="Genomic_DNA"/>
</dbReference>